<dbReference type="PROSITE" id="PS50137">
    <property type="entry name" value="DS_RBD"/>
    <property type="match status" value="1"/>
</dbReference>
<reference evidence="5" key="1">
    <citation type="submission" date="2025-08" db="UniProtKB">
        <authorList>
            <consortium name="Ensembl"/>
        </authorList>
    </citation>
    <scope>IDENTIFICATION</scope>
</reference>
<dbReference type="PROSITE" id="PS50141">
    <property type="entry name" value="A_DEAMIN_EDITASE"/>
    <property type="match status" value="1"/>
</dbReference>
<keyword evidence="1" id="KW-0694">RNA-binding</keyword>
<feature type="domain" description="DRBM" evidence="3">
    <location>
        <begin position="65"/>
        <end position="133"/>
    </location>
</feature>
<evidence type="ECO:0000259" key="4">
    <source>
        <dbReference type="PROSITE" id="PS50141"/>
    </source>
</evidence>
<keyword evidence="6" id="KW-1185">Reference proteome</keyword>
<evidence type="ECO:0000313" key="5">
    <source>
        <dbReference type="Ensembl" id="ENSCVAP00000019009.1"/>
    </source>
</evidence>
<organism evidence="5 6">
    <name type="scientific">Cyprinodon variegatus</name>
    <name type="common">Sheepshead minnow</name>
    <dbReference type="NCBI Taxonomy" id="28743"/>
    <lineage>
        <taxon>Eukaryota</taxon>
        <taxon>Metazoa</taxon>
        <taxon>Chordata</taxon>
        <taxon>Craniata</taxon>
        <taxon>Vertebrata</taxon>
        <taxon>Euteleostomi</taxon>
        <taxon>Actinopterygii</taxon>
        <taxon>Neopterygii</taxon>
        <taxon>Teleostei</taxon>
        <taxon>Neoteleostei</taxon>
        <taxon>Acanthomorphata</taxon>
        <taxon>Ovalentaria</taxon>
        <taxon>Atherinomorphae</taxon>
        <taxon>Cyprinodontiformes</taxon>
        <taxon>Cyprinodontidae</taxon>
        <taxon>Cyprinodon</taxon>
    </lineage>
</organism>
<dbReference type="GO" id="GO:0005730">
    <property type="term" value="C:nucleolus"/>
    <property type="evidence" value="ECO:0007669"/>
    <property type="project" value="TreeGrafter"/>
</dbReference>
<dbReference type="Ensembl" id="ENSCVAT00000028090.1">
    <property type="protein sequence ID" value="ENSCVAP00000019009.1"/>
    <property type="gene ID" value="ENSCVAG00000022422.1"/>
</dbReference>
<dbReference type="Proteomes" id="UP000265020">
    <property type="component" value="Unassembled WGS sequence"/>
</dbReference>
<dbReference type="GeneTree" id="ENSGT00940000156842"/>
<evidence type="ECO:0000259" key="3">
    <source>
        <dbReference type="PROSITE" id="PS50137"/>
    </source>
</evidence>
<dbReference type="InterPro" id="IPR014720">
    <property type="entry name" value="dsRBD_dom"/>
</dbReference>
<dbReference type="GO" id="GO:0008251">
    <property type="term" value="F:tRNA-specific adenosine deaminase activity"/>
    <property type="evidence" value="ECO:0007669"/>
    <property type="project" value="TreeGrafter"/>
</dbReference>
<dbReference type="GO" id="GO:0003725">
    <property type="term" value="F:double-stranded RNA binding"/>
    <property type="evidence" value="ECO:0007669"/>
    <property type="project" value="TreeGrafter"/>
</dbReference>
<dbReference type="SMART" id="SM00358">
    <property type="entry name" value="DSRM"/>
    <property type="match status" value="1"/>
</dbReference>
<dbReference type="PANTHER" id="PTHR10910">
    <property type="entry name" value="EUKARYOTE SPECIFIC DSRNA BINDING PROTEIN"/>
    <property type="match status" value="1"/>
</dbReference>
<dbReference type="GO" id="GO:0006382">
    <property type="term" value="P:adenosine to inosine editing"/>
    <property type="evidence" value="ECO:0007669"/>
    <property type="project" value="TreeGrafter"/>
</dbReference>
<dbReference type="AlphaFoldDB" id="A0A3Q2DJZ7"/>
<dbReference type="Gene3D" id="3.30.160.20">
    <property type="match status" value="1"/>
</dbReference>
<dbReference type="PANTHER" id="PTHR10910:SF103">
    <property type="entry name" value="ADENOSINE DEAMINASE DOMAIN-CONTAINING PROTEIN 1"/>
    <property type="match status" value="1"/>
</dbReference>
<protein>
    <submittedName>
        <fullName evidence="5">Adenosine deaminase domain containing 1 (testis-specific)</fullName>
    </submittedName>
</protein>
<accession>A0A3Q2DJZ7</accession>
<sequence>MFSFRGSRGATFSGMQKRNVQPGGLTCFGFFFLFFMLFLLNSGPPEKPKISPKMLVERYNNGSTDAVSLLHQLARVLQFNLEMKETVTPGNVAGFYFAFAVVIDGAQQRTGCGVTKKEARQYAAKLALEDFLPTLDCFKSDLPQASGFSLLILFCFSEKKSPAHLQISQAVKDQLCKLMNNHTQFSGCGDTAAAFVLRTPTGCEVVALGTGNYNAKECVSANGRIVHDSHGVVTARRSLMSKNPSLSEKSVFTQNVNSNLLCLKSELTLHLYVNQLPKGAAQIPNQLRLNPYSVTPWQVNSEISLHLSVGGKVFYNDFQLFMVSMSSTDKITQWQVLGYQGALLSHFIEPVYVQSILVGDSGCTEIRGMEISVNERVEGITSQLPMFYCDMRPQISLVPSVVTSNTGSRFLTSGINWSEGDSSLEVVDGLEGKTIEESPFQSGPGLASRLCKAAMLHRFRLVAKEAQRQELVTTNCYRELKMMAKPYQEAKGVLRTYLRQQGYGSWLEKLPDCDSFNS</sequence>
<feature type="transmembrane region" description="Helical" evidence="2">
    <location>
        <begin position="20"/>
        <end position="40"/>
    </location>
</feature>
<proteinExistence type="predicted"/>
<keyword evidence="2" id="KW-0472">Membrane</keyword>
<reference evidence="5" key="2">
    <citation type="submission" date="2025-09" db="UniProtKB">
        <authorList>
            <consortium name="Ensembl"/>
        </authorList>
    </citation>
    <scope>IDENTIFICATION</scope>
</reference>
<dbReference type="GO" id="GO:0005737">
    <property type="term" value="C:cytoplasm"/>
    <property type="evidence" value="ECO:0007669"/>
    <property type="project" value="TreeGrafter"/>
</dbReference>
<evidence type="ECO:0000256" key="1">
    <source>
        <dbReference type="PROSITE-ProRule" id="PRU00266"/>
    </source>
</evidence>
<dbReference type="SUPFAM" id="SSF54768">
    <property type="entry name" value="dsRNA-binding domain-like"/>
    <property type="match status" value="1"/>
</dbReference>
<dbReference type="InterPro" id="IPR002466">
    <property type="entry name" value="A_deamin"/>
</dbReference>
<feature type="domain" description="A to I editase" evidence="4">
    <location>
        <begin position="207"/>
        <end position="516"/>
    </location>
</feature>
<evidence type="ECO:0000313" key="6">
    <source>
        <dbReference type="Proteomes" id="UP000265020"/>
    </source>
</evidence>
<dbReference type="Pfam" id="PF02137">
    <property type="entry name" value="A_deamin"/>
    <property type="match status" value="1"/>
</dbReference>
<keyword evidence="2" id="KW-0812">Transmembrane</keyword>
<dbReference type="GO" id="GO:0003726">
    <property type="term" value="F:double-stranded RNA adenosine deaminase activity"/>
    <property type="evidence" value="ECO:0007669"/>
    <property type="project" value="TreeGrafter"/>
</dbReference>
<name>A0A3Q2DJZ7_CYPVA</name>
<evidence type="ECO:0000256" key="2">
    <source>
        <dbReference type="SAM" id="Phobius"/>
    </source>
</evidence>
<dbReference type="Pfam" id="PF00035">
    <property type="entry name" value="dsrm"/>
    <property type="match status" value="1"/>
</dbReference>
<dbReference type="SMART" id="SM00552">
    <property type="entry name" value="ADEAMc"/>
    <property type="match status" value="1"/>
</dbReference>
<keyword evidence="2" id="KW-1133">Transmembrane helix</keyword>
<dbReference type="GO" id="GO:0006396">
    <property type="term" value="P:RNA processing"/>
    <property type="evidence" value="ECO:0007669"/>
    <property type="project" value="InterPro"/>
</dbReference>